<keyword evidence="3" id="KW-1185">Reference proteome</keyword>
<organism evidence="2 3">
    <name type="scientific">Pelomonas aquatica</name>
    <dbReference type="NCBI Taxonomy" id="431058"/>
    <lineage>
        <taxon>Bacteria</taxon>
        <taxon>Pseudomonadati</taxon>
        <taxon>Pseudomonadota</taxon>
        <taxon>Betaproteobacteria</taxon>
        <taxon>Burkholderiales</taxon>
        <taxon>Sphaerotilaceae</taxon>
        <taxon>Roseateles</taxon>
    </lineage>
</organism>
<comment type="caution">
    <text evidence="2">The sequence shown here is derived from an EMBL/GenBank/DDBJ whole genome shotgun (WGS) entry which is preliminary data.</text>
</comment>
<protein>
    <recommendedName>
        <fullName evidence="4">Phospholipase</fullName>
    </recommendedName>
</protein>
<dbReference type="InterPro" id="IPR008947">
    <property type="entry name" value="PLipase_C/P1_nuclease_dom_sf"/>
</dbReference>
<dbReference type="RefSeq" id="WP_310340697.1">
    <property type="nucleotide sequence ID" value="NZ_JAVDXQ010000001.1"/>
</dbReference>
<gene>
    <name evidence="2" type="ORF">J2X16_000234</name>
</gene>
<name>A0ABU1Z2U3_9BURK</name>
<dbReference type="Proteomes" id="UP001180536">
    <property type="component" value="Unassembled WGS sequence"/>
</dbReference>
<evidence type="ECO:0000256" key="1">
    <source>
        <dbReference type="SAM" id="SignalP"/>
    </source>
</evidence>
<evidence type="ECO:0000313" key="2">
    <source>
        <dbReference type="EMBL" id="MDR7294913.1"/>
    </source>
</evidence>
<evidence type="ECO:0000313" key="3">
    <source>
        <dbReference type="Proteomes" id="UP001180536"/>
    </source>
</evidence>
<reference evidence="2 3" key="1">
    <citation type="submission" date="2023-07" db="EMBL/GenBank/DDBJ databases">
        <title>Sorghum-associated microbial communities from plants grown in Nebraska, USA.</title>
        <authorList>
            <person name="Schachtman D."/>
        </authorList>
    </citation>
    <scope>NUCLEOTIDE SEQUENCE [LARGE SCALE GENOMIC DNA]</scope>
    <source>
        <strain evidence="2 3">BE310</strain>
    </source>
</reference>
<sequence length="449" mass="48907">MRPLSLLCALFALLLPTLAQAWGNHTPMCYRAFERMPEVAGAAAVKAEPLDDFLRDQEAAIARELDAQEASAREQLKGHAPRPDTLRFVADTKRSDADRHAAFLRALRLSPHTRLALYVQVDPREPEVPGQAIDMNQVSAVTPSKGATQRFVALQPGEAVAPLAVLASACDEPDYGHDLNLFDDNPGSPSNPPYGFGKQPFGNPAVAIGSQAPFHMGFFHQGAIFNTLAPSFARTFTELRVRQYGGLAVLAWRTGHAYWGWRFAGLALHHVEDLTQPYHASAAPGATLGHMMWVNLKAQLGAPADRQGLVVLQSNRHFVLERFQTNWIIENARQRRDGPLEAALRDTGQDGRYPAWGSDYVREVVAAEAFAAGPATDAAVVVGAPAKFVTDPNFDFAANEATLGPELARGMQVQRDALQARLAELLRHFGAHSRNTLRGLLKQVGIAGR</sequence>
<accession>A0ABU1Z2U3</accession>
<dbReference type="EMBL" id="JAVDXQ010000001">
    <property type="protein sequence ID" value="MDR7294913.1"/>
    <property type="molecule type" value="Genomic_DNA"/>
</dbReference>
<evidence type="ECO:0008006" key="4">
    <source>
        <dbReference type="Google" id="ProtNLM"/>
    </source>
</evidence>
<dbReference type="SUPFAM" id="SSF48537">
    <property type="entry name" value="Phospholipase C/P1 nuclease"/>
    <property type="match status" value="1"/>
</dbReference>
<feature type="chain" id="PRO_5046157384" description="Phospholipase" evidence="1">
    <location>
        <begin position="22"/>
        <end position="449"/>
    </location>
</feature>
<proteinExistence type="predicted"/>
<keyword evidence="1" id="KW-0732">Signal</keyword>
<feature type="signal peptide" evidence="1">
    <location>
        <begin position="1"/>
        <end position="21"/>
    </location>
</feature>
<dbReference type="Gene3D" id="1.10.575.10">
    <property type="entry name" value="P1 Nuclease"/>
    <property type="match status" value="1"/>
</dbReference>